<dbReference type="Gene3D" id="3.20.20.370">
    <property type="entry name" value="Glycoside hydrolase/deacetylase"/>
    <property type="match status" value="1"/>
</dbReference>
<dbReference type="EMBL" id="JAQLOI010000001">
    <property type="protein sequence ID" value="MDB1123708.1"/>
    <property type="molecule type" value="Genomic_DNA"/>
</dbReference>
<name>A0ABT4YQB7_9VIBR</name>
<organism evidence="1 2">
    <name type="scientific">Vibrio algarum</name>
    <dbReference type="NCBI Taxonomy" id="3020714"/>
    <lineage>
        <taxon>Bacteria</taxon>
        <taxon>Pseudomonadati</taxon>
        <taxon>Pseudomonadota</taxon>
        <taxon>Gammaproteobacteria</taxon>
        <taxon>Vibrionales</taxon>
        <taxon>Vibrionaceae</taxon>
        <taxon>Vibrio</taxon>
    </lineage>
</organism>
<dbReference type="RefSeq" id="WP_272135273.1">
    <property type="nucleotide sequence ID" value="NZ_JAQLOI010000001.1"/>
</dbReference>
<dbReference type="SUPFAM" id="SSF88713">
    <property type="entry name" value="Glycoside hydrolase/deacetylase"/>
    <property type="match status" value="1"/>
</dbReference>
<gene>
    <name evidence="1" type="ORF">PGX00_08575</name>
</gene>
<comment type="caution">
    <text evidence="1">The sequence shown here is derived from an EMBL/GenBank/DDBJ whole genome shotgun (WGS) entry which is preliminary data.</text>
</comment>
<dbReference type="Proteomes" id="UP001210678">
    <property type="component" value="Unassembled WGS sequence"/>
</dbReference>
<keyword evidence="2" id="KW-1185">Reference proteome</keyword>
<accession>A0ABT4YQB7</accession>
<evidence type="ECO:0000313" key="1">
    <source>
        <dbReference type="EMBL" id="MDB1123708.1"/>
    </source>
</evidence>
<evidence type="ECO:0008006" key="3">
    <source>
        <dbReference type="Google" id="ProtNLM"/>
    </source>
</evidence>
<reference evidence="1 2" key="1">
    <citation type="submission" date="2023-01" db="EMBL/GenBank/DDBJ databases">
        <title>Vibrio sp. KJ40-1 sp.nov, isolated from marine algae.</title>
        <authorList>
            <person name="Butt M."/>
            <person name="Kim J.M.J."/>
            <person name="Jeon C.O.C."/>
        </authorList>
    </citation>
    <scope>NUCLEOTIDE SEQUENCE [LARGE SCALE GENOMIC DNA]</scope>
    <source>
        <strain evidence="1 2">KJ40-1</strain>
    </source>
</reference>
<proteinExistence type="predicted"/>
<dbReference type="InterPro" id="IPR011330">
    <property type="entry name" value="Glyco_hydro/deAcase_b/a-brl"/>
</dbReference>
<evidence type="ECO:0000313" key="2">
    <source>
        <dbReference type="Proteomes" id="UP001210678"/>
    </source>
</evidence>
<sequence>MDYPFVTSTAGKNVVERYKPLENKNIEFATHLHPWVSPPFEDDSDHVESLYSYPGNLSKNWEQRKLERLTETIEQVTGTRPISYLAGRYGIGKHSAEILCGLGYKIDLSISPYVDFSHQQGPDFSCYSNKSFQKDNLVYLPHTCSILSALPPVTNYLNRNPVKFTELQSNRVVSLVGKFFRIRRYRLSPEGFTFKQMKMVTESQIGIGQHEFILSFHSPSAKPGLTPYVRNQTDLKNFRKNITQYINWFTTVENGISLLPKEIMRDIV</sequence>
<protein>
    <recommendedName>
        <fullName evidence="3">WalW protein</fullName>
    </recommendedName>
</protein>